<keyword evidence="2" id="KW-0732">Signal</keyword>
<protein>
    <recommendedName>
        <fullName evidence="5">Sp185/333</fullName>
    </recommendedName>
</protein>
<feature type="region of interest" description="Disordered" evidence="1">
    <location>
        <begin position="37"/>
        <end position="123"/>
    </location>
</feature>
<evidence type="ECO:0000256" key="2">
    <source>
        <dbReference type="SAM" id="SignalP"/>
    </source>
</evidence>
<evidence type="ECO:0008006" key="5">
    <source>
        <dbReference type="Google" id="ProtNLM"/>
    </source>
</evidence>
<feature type="chain" id="PRO_5041437386" description="Sp185/333" evidence="2">
    <location>
        <begin position="34"/>
        <end position="123"/>
    </location>
</feature>
<keyword evidence="4" id="KW-1185">Reference proteome</keyword>
<reference evidence="3" key="1">
    <citation type="submission" date="2023-07" db="EMBL/GenBank/DDBJ databases">
        <authorList>
            <consortium name="CYATHOMIX"/>
        </authorList>
    </citation>
    <scope>NUCLEOTIDE SEQUENCE</scope>
    <source>
        <strain evidence="3">N/A</strain>
    </source>
</reference>
<feature type="compositionally biased region" description="Gly residues" evidence="1">
    <location>
        <begin position="81"/>
        <end position="96"/>
    </location>
</feature>
<evidence type="ECO:0000313" key="3">
    <source>
        <dbReference type="EMBL" id="CAJ0601862.1"/>
    </source>
</evidence>
<proteinExistence type="predicted"/>
<organism evidence="3 4">
    <name type="scientific">Cylicocyclus nassatus</name>
    <name type="common">Nematode worm</name>
    <dbReference type="NCBI Taxonomy" id="53992"/>
    <lineage>
        <taxon>Eukaryota</taxon>
        <taxon>Metazoa</taxon>
        <taxon>Ecdysozoa</taxon>
        <taxon>Nematoda</taxon>
        <taxon>Chromadorea</taxon>
        <taxon>Rhabditida</taxon>
        <taxon>Rhabditina</taxon>
        <taxon>Rhabditomorpha</taxon>
        <taxon>Strongyloidea</taxon>
        <taxon>Strongylidae</taxon>
        <taxon>Cylicocyclus</taxon>
    </lineage>
</organism>
<dbReference type="EMBL" id="CATQJL010000305">
    <property type="protein sequence ID" value="CAJ0601862.1"/>
    <property type="molecule type" value="Genomic_DNA"/>
</dbReference>
<name>A0AA36H0V4_CYLNA</name>
<dbReference type="Proteomes" id="UP001176961">
    <property type="component" value="Unassembled WGS sequence"/>
</dbReference>
<comment type="caution">
    <text evidence="3">The sequence shown here is derived from an EMBL/GenBank/DDBJ whole genome shotgun (WGS) entry which is preliminary data.</text>
</comment>
<accession>A0AA36H0V4</accession>
<evidence type="ECO:0000256" key="1">
    <source>
        <dbReference type="SAM" id="MobiDB-lite"/>
    </source>
</evidence>
<gene>
    <name evidence="3" type="ORF">CYNAS_LOCUS13845</name>
</gene>
<evidence type="ECO:0000313" key="4">
    <source>
        <dbReference type="Proteomes" id="UP001176961"/>
    </source>
</evidence>
<dbReference type="AlphaFoldDB" id="A0AA36H0V4"/>
<feature type="signal peptide" evidence="2">
    <location>
        <begin position="1"/>
        <end position="33"/>
    </location>
</feature>
<sequence>MQRINISAKFENITAMLTLLFLFLVLTTIRTEARPMHGPADPLHCPPGMGPGEPGMEWGRRGRGRGGSGVDWGRRGMGSRWQGGSGMGPRGQGMIGPEGPRGRGLGRGNPNTGDDGSKLEANA</sequence>